<dbReference type="Proteomes" id="UP001329825">
    <property type="component" value="Chromosome 7"/>
</dbReference>
<dbReference type="EMBL" id="CP141887">
    <property type="protein sequence ID" value="WRT68767.1"/>
    <property type="molecule type" value="Genomic_DNA"/>
</dbReference>
<dbReference type="GeneID" id="87957877"/>
<dbReference type="InterPro" id="IPR051091">
    <property type="entry name" value="O-Glucosyltr/Glycosyltrsf_90"/>
</dbReference>
<evidence type="ECO:0000313" key="3">
    <source>
        <dbReference type="EMBL" id="WRT68767.1"/>
    </source>
</evidence>
<keyword evidence="1" id="KW-0472">Membrane</keyword>
<gene>
    <name evidence="3" type="ORF">IL334_005747</name>
</gene>
<evidence type="ECO:0000256" key="1">
    <source>
        <dbReference type="SAM" id="Phobius"/>
    </source>
</evidence>
<evidence type="ECO:0000259" key="2">
    <source>
        <dbReference type="SMART" id="SM00672"/>
    </source>
</evidence>
<feature type="transmembrane region" description="Helical" evidence="1">
    <location>
        <begin position="6"/>
        <end position="26"/>
    </location>
</feature>
<name>A0ABZ1D3Z9_9TREE</name>
<keyword evidence="1" id="KW-1133">Transmembrane helix</keyword>
<dbReference type="PANTHER" id="PTHR12203">
    <property type="entry name" value="KDEL LYS-ASP-GLU-LEU CONTAINING - RELATED"/>
    <property type="match status" value="1"/>
</dbReference>
<evidence type="ECO:0000313" key="4">
    <source>
        <dbReference type="Proteomes" id="UP001329825"/>
    </source>
</evidence>
<dbReference type="SMART" id="SM00672">
    <property type="entry name" value="CAP10"/>
    <property type="match status" value="1"/>
</dbReference>
<keyword evidence="4" id="KW-1185">Reference proteome</keyword>
<sequence>MALVRYNLVIYILVSVLLLLGSYLEFTREPSIDRPRLSFLPSAYNLSPPDPSESENRHLSQDQCIERYPKLYHEADRAKAWYHARKGISKRMVDEAETDGGNARLVILNNKLFVKAFNGGINTRTQAVIAAVYATLLTSPEPLPDVDFVVQTSDAGSGDHPRFVLDRKSEETALWLMPDFGFFSWPEPGVGAYTEVRSKTLAYEHDLGLRLGDDMDVLHDSWENKTQQLFWRGVPQVEVRHELLRASENQPWSDVRALDWGAINQDEEGRKKNNGDLKSPAQHCQYAFLAHVEGWAYSGRLKYLQQCRSVIVTHEMEYIQHYHHLFVAQDGDDNQNMVEVQRPLEEHLPSVMEELLDPKNEEKVRRIADNNWKMIREGYISPAANDCYFRYALRAYASAQTFQPSLEDRSAPYESFLLMGTTHWDPHR</sequence>
<accession>A0ABZ1D3Z9</accession>
<dbReference type="PANTHER" id="PTHR12203:SF107">
    <property type="entry name" value="GLYCOSYL TRANSFERASE CAP10 DOMAIN-CONTAINING PROTEIN"/>
    <property type="match status" value="1"/>
</dbReference>
<dbReference type="RefSeq" id="XP_062793506.1">
    <property type="nucleotide sequence ID" value="XM_062937455.1"/>
</dbReference>
<organism evidence="3 4">
    <name type="scientific">Kwoniella shivajii</name>
    <dbReference type="NCBI Taxonomy" id="564305"/>
    <lineage>
        <taxon>Eukaryota</taxon>
        <taxon>Fungi</taxon>
        <taxon>Dikarya</taxon>
        <taxon>Basidiomycota</taxon>
        <taxon>Agaricomycotina</taxon>
        <taxon>Tremellomycetes</taxon>
        <taxon>Tremellales</taxon>
        <taxon>Cryptococcaceae</taxon>
        <taxon>Kwoniella</taxon>
    </lineage>
</organism>
<keyword evidence="1" id="KW-0812">Transmembrane</keyword>
<reference evidence="3 4" key="1">
    <citation type="submission" date="2024-01" db="EMBL/GenBank/DDBJ databases">
        <title>Comparative genomics of Cryptococcus and Kwoniella reveals pathogenesis evolution and contrasting modes of karyotype evolution via chromosome fusion or intercentromeric recombination.</title>
        <authorList>
            <person name="Coelho M.A."/>
            <person name="David-Palma M."/>
            <person name="Shea T."/>
            <person name="Bowers K."/>
            <person name="McGinley-Smith S."/>
            <person name="Mohammad A.W."/>
            <person name="Gnirke A."/>
            <person name="Yurkov A.M."/>
            <person name="Nowrousian M."/>
            <person name="Sun S."/>
            <person name="Cuomo C.A."/>
            <person name="Heitman J."/>
        </authorList>
    </citation>
    <scope>NUCLEOTIDE SEQUENCE [LARGE SCALE GENOMIC DNA]</scope>
    <source>
        <strain evidence="3">CBS 11374</strain>
    </source>
</reference>
<protein>
    <recommendedName>
        <fullName evidence="2">Glycosyl transferase CAP10 domain-containing protein</fullName>
    </recommendedName>
</protein>
<dbReference type="InterPro" id="IPR006598">
    <property type="entry name" value="CAP10"/>
</dbReference>
<dbReference type="Pfam" id="PF05686">
    <property type="entry name" value="Glyco_transf_90"/>
    <property type="match status" value="1"/>
</dbReference>
<proteinExistence type="predicted"/>
<feature type="domain" description="Glycosyl transferase CAP10" evidence="2">
    <location>
        <begin position="142"/>
        <end position="403"/>
    </location>
</feature>